<dbReference type="InterPro" id="IPR012749">
    <property type="entry name" value="WecE-like"/>
</dbReference>
<dbReference type="InterPro" id="IPR015424">
    <property type="entry name" value="PyrdxlP-dep_Trfase"/>
</dbReference>
<dbReference type="FunFam" id="3.40.640.10:FF:000037">
    <property type="entry name" value="dTDP-4-amino-4,6-dideoxygalactose transaminase"/>
    <property type="match status" value="1"/>
</dbReference>
<keyword evidence="6" id="KW-1185">Reference proteome</keyword>
<dbReference type="RefSeq" id="WP_086471176.1">
    <property type="nucleotide sequence ID" value="NZ_FXWK01000002.1"/>
</dbReference>
<reference evidence="6" key="1">
    <citation type="submission" date="2017-04" db="EMBL/GenBank/DDBJ databases">
        <authorList>
            <person name="Varghese N."/>
            <person name="Submissions S."/>
        </authorList>
    </citation>
    <scope>NUCLEOTIDE SEQUENCE [LARGE SCALE GENOMIC DNA]</scope>
</reference>
<evidence type="ECO:0000313" key="5">
    <source>
        <dbReference type="EMBL" id="SMQ85518.1"/>
    </source>
</evidence>
<dbReference type="GO" id="GO:0000271">
    <property type="term" value="P:polysaccharide biosynthetic process"/>
    <property type="evidence" value="ECO:0007669"/>
    <property type="project" value="TreeGrafter"/>
</dbReference>
<proteinExistence type="inferred from homology"/>
<dbReference type="NCBIfam" id="TIGR02379">
    <property type="entry name" value="ECA_wecE"/>
    <property type="match status" value="1"/>
</dbReference>
<evidence type="ECO:0000256" key="2">
    <source>
        <dbReference type="PIRSR" id="PIRSR000390-1"/>
    </source>
</evidence>
<dbReference type="SUPFAM" id="SSF53383">
    <property type="entry name" value="PLP-dependent transferases"/>
    <property type="match status" value="1"/>
</dbReference>
<gene>
    <name evidence="5" type="ORF">SAMN06295905_2797</name>
</gene>
<evidence type="ECO:0000256" key="3">
    <source>
        <dbReference type="PIRSR" id="PIRSR000390-2"/>
    </source>
</evidence>
<evidence type="ECO:0000256" key="4">
    <source>
        <dbReference type="RuleBase" id="RU004508"/>
    </source>
</evidence>
<sequence length="376" mass="41214">MSSSIRFNATHLIGKEMDYVAQACLERLSGDGRFTRQCHDWLERKTGTARALLTHSCTAALEMAALLLDIAPGDEIIMPSYTFVSTANAFVLRGGIPVFVDVREDTINLDERLIEAAITSRTRAIAPVHYAGVACEMDTIMAIADRHGLAVVEDAAQGVGASYRGRALGSIGTLGAYSFHETKNIIAGEGGALLVNSPDMVLRAEVIREKGTDRAQFFRGEVDKYTWREIGSSYLPSELIAAFLWAQFEEEEAINRARLAVWDNYHQAFAGLEASGRLRRPIVPDECRHNGHMYYVLLPEAAQRQVVIGALAAAGIQAAFHYVPLHSSPAGEKFGRSHGDMTVTDDIWQRIVRLPLSPGLRSADQVRIVEILASCT</sequence>
<dbReference type="NCBIfam" id="NF008687">
    <property type="entry name" value="PRK11706.1"/>
    <property type="match status" value="1"/>
</dbReference>
<dbReference type="EMBL" id="FXWK01000002">
    <property type="protein sequence ID" value="SMQ85518.1"/>
    <property type="molecule type" value="Genomic_DNA"/>
</dbReference>
<name>A0A1Y6G9Z0_9HYPH</name>
<dbReference type="CDD" id="cd00616">
    <property type="entry name" value="AHBA_syn"/>
    <property type="match status" value="1"/>
</dbReference>
<dbReference type="GO" id="GO:0019180">
    <property type="term" value="F:dTDP-4-amino-4,6-dideoxygalactose transaminase activity"/>
    <property type="evidence" value="ECO:0007669"/>
    <property type="project" value="TreeGrafter"/>
</dbReference>
<accession>A0A1Y6G9Z0</accession>
<dbReference type="InterPro" id="IPR015421">
    <property type="entry name" value="PyrdxlP-dep_Trfase_major"/>
</dbReference>
<protein>
    <submittedName>
        <fullName evidence="5">dTDP-4-amino-4,6-dideoxygalactose transaminase</fullName>
    </submittedName>
</protein>
<dbReference type="Proteomes" id="UP000194474">
    <property type="component" value="Unassembled WGS sequence"/>
</dbReference>
<dbReference type="GO" id="GO:0030170">
    <property type="term" value="F:pyridoxal phosphate binding"/>
    <property type="evidence" value="ECO:0007669"/>
    <property type="project" value="TreeGrafter"/>
</dbReference>
<evidence type="ECO:0000256" key="1">
    <source>
        <dbReference type="ARBA" id="ARBA00037999"/>
    </source>
</evidence>
<dbReference type="PANTHER" id="PTHR30244:SF34">
    <property type="entry name" value="DTDP-4-AMINO-4,6-DIDEOXYGALACTOSE TRANSAMINASE"/>
    <property type="match status" value="1"/>
</dbReference>
<comment type="similarity">
    <text evidence="1 4">Belongs to the DegT/DnrJ/EryC1 family.</text>
</comment>
<dbReference type="OrthoDB" id="9768668at2"/>
<feature type="active site" description="Proton acceptor" evidence="2">
    <location>
        <position position="183"/>
    </location>
</feature>
<dbReference type="PIRSF" id="PIRSF000390">
    <property type="entry name" value="PLP_StrS"/>
    <property type="match status" value="1"/>
</dbReference>
<evidence type="ECO:0000313" key="6">
    <source>
        <dbReference type="Proteomes" id="UP000194474"/>
    </source>
</evidence>
<feature type="modified residue" description="N6-(pyridoxal phosphate)lysine" evidence="3">
    <location>
        <position position="183"/>
    </location>
</feature>
<dbReference type="Pfam" id="PF01041">
    <property type="entry name" value="DegT_DnrJ_EryC1"/>
    <property type="match status" value="1"/>
</dbReference>
<keyword evidence="3 4" id="KW-0663">Pyridoxal phosphate</keyword>
<organism evidence="5 6">
    <name type="scientific">Devosia lucknowensis</name>
    <dbReference type="NCBI Taxonomy" id="1096929"/>
    <lineage>
        <taxon>Bacteria</taxon>
        <taxon>Pseudomonadati</taxon>
        <taxon>Pseudomonadota</taxon>
        <taxon>Alphaproteobacteria</taxon>
        <taxon>Hyphomicrobiales</taxon>
        <taxon>Devosiaceae</taxon>
        <taxon>Devosia</taxon>
    </lineage>
</organism>
<dbReference type="AlphaFoldDB" id="A0A1Y6G9Z0"/>
<dbReference type="Gene3D" id="3.40.640.10">
    <property type="entry name" value="Type I PLP-dependent aspartate aminotransferase-like (Major domain)"/>
    <property type="match status" value="1"/>
</dbReference>
<dbReference type="PANTHER" id="PTHR30244">
    <property type="entry name" value="TRANSAMINASE"/>
    <property type="match status" value="1"/>
</dbReference>
<dbReference type="InterPro" id="IPR000653">
    <property type="entry name" value="DegT/StrS_aminotransferase"/>
</dbReference>